<dbReference type="Proteomes" id="UP001224644">
    <property type="component" value="Unassembled WGS sequence"/>
</dbReference>
<keyword evidence="2" id="KW-0732">Signal</keyword>
<dbReference type="SUPFAM" id="SSF52266">
    <property type="entry name" value="SGNH hydrolase"/>
    <property type="match status" value="1"/>
</dbReference>
<dbReference type="Pfam" id="PF25182">
    <property type="entry name" value="NonGDSL"/>
    <property type="match status" value="1"/>
</dbReference>
<evidence type="ECO:0000256" key="1">
    <source>
        <dbReference type="SAM" id="MobiDB-lite"/>
    </source>
</evidence>
<dbReference type="PANTHER" id="PTHR30383:SF5">
    <property type="entry name" value="SGNH HYDROLASE-TYPE ESTERASE DOMAIN-CONTAINING PROTEIN"/>
    <property type="match status" value="1"/>
</dbReference>
<organism evidence="3 4">
    <name type="scientific">Methylobacterium adhaesivum</name>
    <dbReference type="NCBI Taxonomy" id="333297"/>
    <lineage>
        <taxon>Bacteria</taxon>
        <taxon>Pseudomonadati</taxon>
        <taxon>Pseudomonadota</taxon>
        <taxon>Alphaproteobacteria</taxon>
        <taxon>Hyphomicrobiales</taxon>
        <taxon>Methylobacteriaceae</taxon>
        <taxon>Methylobacterium</taxon>
    </lineage>
</organism>
<reference evidence="4" key="1">
    <citation type="journal article" date="2019" name="Int. J. Syst. Evol. Microbiol.">
        <title>The Global Catalogue of Microorganisms (GCM) 10K type strain sequencing project: providing services to taxonomists for standard genome sequencing and annotation.</title>
        <authorList>
            <consortium name="The Broad Institute Genomics Platform"/>
            <consortium name="The Broad Institute Genome Sequencing Center for Infectious Disease"/>
            <person name="Wu L."/>
            <person name="Ma J."/>
        </authorList>
    </citation>
    <scope>NUCLEOTIDE SEQUENCE [LARGE SCALE GENOMIC DNA]</scope>
    <source>
        <strain evidence="4">CECT 7069</strain>
    </source>
</reference>
<keyword evidence="4" id="KW-1185">Reference proteome</keyword>
<evidence type="ECO:0000256" key="2">
    <source>
        <dbReference type="SAM" id="SignalP"/>
    </source>
</evidence>
<dbReference type="RefSeq" id="WP_238221877.1">
    <property type="nucleotide sequence ID" value="NZ_BPQD01000002.1"/>
</dbReference>
<protein>
    <submittedName>
        <fullName evidence="3">GDSL-type esterase/lipase family protein</fullName>
    </submittedName>
</protein>
<feature type="chain" id="PRO_5047059150" evidence="2">
    <location>
        <begin position="26"/>
        <end position="315"/>
    </location>
</feature>
<name>A0ABT8BKL6_9HYPH</name>
<dbReference type="InterPro" id="IPR057572">
    <property type="entry name" value="NonGDSL"/>
</dbReference>
<dbReference type="InterPro" id="IPR051532">
    <property type="entry name" value="Ester_Hydrolysis_Enzymes"/>
</dbReference>
<dbReference type="EMBL" id="JAUFPX010000018">
    <property type="protein sequence ID" value="MDN3592752.1"/>
    <property type="molecule type" value="Genomic_DNA"/>
</dbReference>
<feature type="signal peptide" evidence="2">
    <location>
        <begin position="1"/>
        <end position="25"/>
    </location>
</feature>
<evidence type="ECO:0000313" key="3">
    <source>
        <dbReference type="EMBL" id="MDN3592752.1"/>
    </source>
</evidence>
<feature type="region of interest" description="Disordered" evidence="1">
    <location>
        <begin position="32"/>
        <end position="61"/>
    </location>
</feature>
<gene>
    <name evidence="3" type="ORF">QWZ12_19330</name>
</gene>
<evidence type="ECO:0000313" key="4">
    <source>
        <dbReference type="Proteomes" id="UP001224644"/>
    </source>
</evidence>
<dbReference type="Gene3D" id="3.40.50.1110">
    <property type="entry name" value="SGNH hydrolase"/>
    <property type="match status" value="1"/>
</dbReference>
<sequence>MALPQAAALLAASLTLAVSAAAALADPPAAASRGPVSSGLTGPATVVSPPKTTPSGSEALDVSLSPECRVPGSKLYTLARLGAVKLALKEKRPVRVLTVGGSSAGLGASATYPVKLETALERSLPNVDVVVESRGMQGEIASGAAERLRNMVAELEPDLVIWQVGTHDALARVDADVFATALAETVQWIKGHEIDVVLVNPVYTASLADDEYYTSLVRKVQEVAEHEGVPLVQRYEAMRYLSGLSQKGEGHLLGSQFRLNELGLRCMAEHVTRAITLSLLQADPGAPLAPVIVPPRDAAAKAASPPPSILVRPGD</sequence>
<accession>A0ABT8BKL6</accession>
<dbReference type="PANTHER" id="PTHR30383">
    <property type="entry name" value="THIOESTERASE 1/PROTEASE 1/LYSOPHOSPHOLIPASE L1"/>
    <property type="match status" value="1"/>
</dbReference>
<dbReference type="InterPro" id="IPR036514">
    <property type="entry name" value="SGNH_hydro_sf"/>
</dbReference>
<proteinExistence type="predicted"/>
<comment type="caution">
    <text evidence="3">The sequence shown here is derived from an EMBL/GenBank/DDBJ whole genome shotgun (WGS) entry which is preliminary data.</text>
</comment>